<feature type="region of interest" description="Disordered" evidence="1">
    <location>
        <begin position="163"/>
        <end position="298"/>
    </location>
</feature>
<evidence type="ECO:0000256" key="1">
    <source>
        <dbReference type="SAM" id="MobiDB-lite"/>
    </source>
</evidence>
<dbReference type="EMBL" id="BAAAYR010000002">
    <property type="protein sequence ID" value="GAA3564713.1"/>
    <property type="molecule type" value="Genomic_DNA"/>
</dbReference>
<accession>A0ABP6XCK1</accession>
<evidence type="ECO:0000313" key="3">
    <source>
        <dbReference type="Proteomes" id="UP001500767"/>
    </source>
</evidence>
<organism evidence="2 3">
    <name type="scientific">Microlunatus spumicola</name>
    <dbReference type="NCBI Taxonomy" id="81499"/>
    <lineage>
        <taxon>Bacteria</taxon>
        <taxon>Bacillati</taxon>
        <taxon>Actinomycetota</taxon>
        <taxon>Actinomycetes</taxon>
        <taxon>Propionibacteriales</taxon>
        <taxon>Propionibacteriaceae</taxon>
        <taxon>Microlunatus</taxon>
    </lineage>
</organism>
<evidence type="ECO:0000313" key="2">
    <source>
        <dbReference type="EMBL" id="GAA3564713.1"/>
    </source>
</evidence>
<dbReference type="RefSeq" id="WP_204910761.1">
    <property type="nucleotide sequence ID" value="NZ_BAAAYR010000002.1"/>
</dbReference>
<proteinExistence type="predicted"/>
<keyword evidence="3" id="KW-1185">Reference proteome</keyword>
<protein>
    <recommendedName>
        <fullName evidence="4">Transposase</fullName>
    </recommendedName>
</protein>
<feature type="compositionally biased region" description="Low complexity" evidence="1">
    <location>
        <begin position="163"/>
        <end position="179"/>
    </location>
</feature>
<gene>
    <name evidence="2" type="ORF">GCM10022197_20480</name>
</gene>
<comment type="caution">
    <text evidence="2">The sequence shown here is derived from an EMBL/GenBank/DDBJ whole genome shotgun (WGS) entry which is preliminary data.</text>
</comment>
<feature type="compositionally biased region" description="Basic and acidic residues" evidence="1">
    <location>
        <begin position="206"/>
        <end position="298"/>
    </location>
</feature>
<evidence type="ECO:0008006" key="4">
    <source>
        <dbReference type="Google" id="ProtNLM"/>
    </source>
</evidence>
<reference evidence="3" key="1">
    <citation type="journal article" date="2019" name="Int. J. Syst. Evol. Microbiol.">
        <title>The Global Catalogue of Microorganisms (GCM) 10K type strain sequencing project: providing services to taxonomists for standard genome sequencing and annotation.</title>
        <authorList>
            <consortium name="The Broad Institute Genomics Platform"/>
            <consortium name="The Broad Institute Genome Sequencing Center for Infectious Disease"/>
            <person name="Wu L."/>
            <person name="Ma J."/>
        </authorList>
    </citation>
    <scope>NUCLEOTIDE SEQUENCE [LARGE SCALE GENOMIC DNA]</scope>
    <source>
        <strain evidence="3">JCM 16540</strain>
    </source>
</reference>
<name>A0ABP6XCK1_9ACTN</name>
<sequence length="298" mass="31276">MTDLEDAATELYALAPEDFVAARTARVKQARAAKDRPLAAAIGALRKPTRTAWLVNLLARDDPDAVGSLLDLGDALRAAQDQRDGATLRELSARRRKAIDALVRRGTTLGREAGHPPTEATLNEVAQTLQAGLGDPGVAEQVRGARLAGAAVYGGFGGPAEPGAAPSDGGGDLAALLAASMPAGKGRSSKDKGKASGPSAEDEEAERVRREAAERRAALEQARDQAREALDEAQEAADRATEEADRRAEEVDRLKEELAHAEDAEREAGTAARAAREEVRSRRAAAEEAEEALRADAG</sequence>
<dbReference type="Proteomes" id="UP001500767">
    <property type="component" value="Unassembled WGS sequence"/>
</dbReference>